<sequence>MRRWHSQAHLQTKLSTRPTGPAEWNQFLDEIEAAIATDSFKFSGLRWHTIRGRQTLSTDLLEDTLVIRKINDNIRRSYGITQPNRASLIRTAKQAIRENTPKTIVRLDLKSCFESINRNLLIKQLRAEAKVSSQTMALLEGVFRGAAIKFPGRMPEGIPRGLTISTSLAELKLRELDSCLRMLPGTYLVLRYVDDILVFTTETKKSAWAGVNDALRNFAFKRNLRKSYPIRVSCSCDDHCPHGSDCPCNKKCTCLARVTERHEMEYLGYKIIFDKHNASAKKDPNAVFSILSEAKSSKIKTRIALAAQECQRTHDWIQFEKRIAYLTSNQRVAVTPGKRGLFNGLSYTHSEYEAPPQYAGKGTIEDLDKFYRTTLRRLLTRIAVKPHNQAKLESLSFDSGFRHHRRVKFTPLDVLNIKKCWEK</sequence>
<evidence type="ECO:0000259" key="1">
    <source>
        <dbReference type="PROSITE" id="PS50878"/>
    </source>
</evidence>
<reference evidence="2 3" key="1">
    <citation type="submission" date="2020-07" db="EMBL/GenBank/DDBJ databases">
        <title>Luteimonas sp. SJ-92.</title>
        <authorList>
            <person name="Huang X.-X."/>
            <person name="Xu L."/>
            <person name="Sun J.-Q."/>
        </authorList>
    </citation>
    <scope>NUCLEOTIDE SEQUENCE [LARGE SCALE GENOMIC DNA]</scope>
    <source>
        <strain evidence="2 3">SJ-92</strain>
    </source>
</reference>
<name>A0A853JAP8_9GAMM</name>
<proteinExistence type="predicted"/>
<dbReference type="PROSITE" id="PS50878">
    <property type="entry name" value="RT_POL"/>
    <property type="match status" value="1"/>
</dbReference>
<gene>
    <name evidence="2" type="ORF">H0E84_05920</name>
</gene>
<evidence type="ECO:0000313" key="2">
    <source>
        <dbReference type="EMBL" id="NZA25915.1"/>
    </source>
</evidence>
<comment type="caution">
    <text evidence="2">The sequence shown here is derived from an EMBL/GenBank/DDBJ whole genome shotgun (WGS) entry which is preliminary data.</text>
</comment>
<dbReference type="Proteomes" id="UP000578091">
    <property type="component" value="Unassembled WGS sequence"/>
</dbReference>
<dbReference type="Pfam" id="PF00078">
    <property type="entry name" value="RVT_1"/>
    <property type="match status" value="1"/>
</dbReference>
<accession>A0A853JAP8</accession>
<evidence type="ECO:0000313" key="3">
    <source>
        <dbReference type="Proteomes" id="UP000578091"/>
    </source>
</evidence>
<keyword evidence="3" id="KW-1185">Reference proteome</keyword>
<dbReference type="AlphaFoldDB" id="A0A853JAP8"/>
<protein>
    <recommendedName>
        <fullName evidence="1">Reverse transcriptase domain-containing protein</fullName>
    </recommendedName>
</protein>
<feature type="domain" description="Reverse transcriptase" evidence="1">
    <location>
        <begin position="1"/>
        <end position="271"/>
    </location>
</feature>
<dbReference type="InterPro" id="IPR000477">
    <property type="entry name" value="RT_dom"/>
</dbReference>
<dbReference type="NCBIfam" id="NF041747">
    <property type="entry name" value="Drt3a"/>
    <property type="match status" value="1"/>
</dbReference>
<dbReference type="EMBL" id="JACCKA010000042">
    <property type="protein sequence ID" value="NZA25915.1"/>
    <property type="molecule type" value="Genomic_DNA"/>
</dbReference>
<organism evidence="2 3">
    <name type="scientific">Luteimonas salinisoli</name>
    <dbReference type="NCBI Taxonomy" id="2752307"/>
    <lineage>
        <taxon>Bacteria</taxon>
        <taxon>Pseudomonadati</taxon>
        <taxon>Pseudomonadota</taxon>
        <taxon>Gammaproteobacteria</taxon>
        <taxon>Lysobacterales</taxon>
        <taxon>Lysobacteraceae</taxon>
        <taxon>Luteimonas</taxon>
    </lineage>
</organism>